<evidence type="ECO:0000313" key="2">
    <source>
        <dbReference type="Proteomes" id="UP000831532"/>
    </source>
</evidence>
<accession>A0ABY4A3G3</accession>
<dbReference type="RefSeq" id="WP_243490533.1">
    <property type="nucleotide sequence ID" value="NZ_CP063361.1"/>
</dbReference>
<keyword evidence="2" id="KW-1185">Reference proteome</keyword>
<protein>
    <recommendedName>
        <fullName evidence="3">SlyX protein</fullName>
    </recommendedName>
</protein>
<name>A0ABY4A3G3_9BURK</name>
<gene>
    <name evidence="1" type="ORF">INH39_28485</name>
</gene>
<reference evidence="1 2" key="1">
    <citation type="submission" date="2020-10" db="EMBL/GenBank/DDBJ databases">
        <title>Genome analysis of Massilia species.</title>
        <authorList>
            <person name="Jung D.-H."/>
        </authorList>
    </citation>
    <scope>NUCLEOTIDE SEQUENCE [LARGE SCALE GENOMIC DNA]</scope>
    <source>
        <strain evidence="2">sipir</strain>
    </source>
</reference>
<proteinExistence type="predicted"/>
<evidence type="ECO:0000313" key="1">
    <source>
        <dbReference type="EMBL" id="UOD29305.1"/>
    </source>
</evidence>
<organism evidence="1 2">
    <name type="scientific">Massilia violaceinigra</name>
    <dbReference type="NCBI Taxonomy" id="2045208"/>
    <lineage>
        <taxon>Bacteria</taxon>
        <taxon>Pseudomonadati</taxon>
        <taxon>Pseudomonadota</taxon>
        <taxon>Betaproteobacteria</taxon>
        <taxon>Burkholderiales</taxon>
        <taxon>Oxalobacteraceae</taxon>
        <taxon>Telluria group</taxon>
        <taxon>Massilia</taxon>
    </lineage>
</organism>
<sequence>MTIEQLHDIGAHRDPAVIQALLWEIKRLQILMLRVDQVQQVVAASSGTSSAAS</sequence>
<evidence type="ECO:0008006" key="3">
    <source>
        <dbReference type="Google" id="ProtNLM"/>
    </source>
</evidence>
<dbReference type="EMBL" id="CP063361">
    <property type="protein sequence ID" value="UOD29305.1"/>
    <property type="molecule type" value="Genomic_DNA"/>
</dbReference>
<dbReference type="Proteomes" id="UP000831532">
    <property type="component" value="Chromosome"/>
</dbReference>